<comment type="caution">
    <text evidence="1">The sequence shown here is derived from an EMBL/GenBank/DDBJ whole genome shotgun (WGS) entry which is preliminary data.</text>
</comment>
<gene>
    <name evidence="1" type="ORF">R83534S58_LOCUS1773</name>
</gene>
<accession>A0ABM9HSE2</accession>
<organism evidence="1 2">
    <name type="scientific">Commensalibacter papalotli</name>
    <name type="common">ex Botero et al. 2024</name>
    <dbReference type="NCBI Taxonomy" id="2972766"/>
    <lineage>
        <taxon>Bacteria</taxon>
        <taxon>Pseudomonadati</taxon>
        <taxon>Pseudomonadota</taxon>
        <taxon>Alphaproteobacteria</taxon>
        <taxon>Acetobacterales</taxon>
        <taxon>Acetobacteraceae</taxon>
    </lineage>
</organism>
<evidence type="ECO:0000313" key="1">
    <source>
        <dbReference type="EMBL" id="CAI3952048.1"/>
    </source>
</evidence>
<reference evidence="1" key="1">
    <citation type="submission" date="2022-10" db="EMBL/GenBank/DDBJ databases">
        <authorList>
            <person name="Botero Cardona J."/>
        </authorList>
    </citation>
    <scope>NUCLEOTIDE SEQUENCE</scope>
    <source>
        <strain evidence="1">R-83534</strain>
    </source>
</reference>
<evidence type="ECO:0000313" key="2">
    <source>
        <dbReference type="Proteomes" id="UP001154272"/>
    </source>
</evidence>
<keyword evidence="2" id="KW-1185">Reference proteome</keyword>
<dbReference type="RefSeq" id="WP_282024339.1">
    <property type="nucleotide sequence ID" value="NZ_CAMXCH010000003.1"/>
</dbReference>
<name>A0ABM9HSE2_9PROT</name>
<evidence type="ECO:0008006" key="3">
    <source>
        <dbReference type="Google" id="ProtNLM"/>
    </source>
</evidence>
<proteinExistence type="predicted"/>
<dbReference type="Proteomes" id="UP001154272">
    <property type="component" value="Unassembled WGS sequence"/>
</dbReference>
<sequence>MNNVEINKENSLNANAMRELTTTEIQNVAGGFGGYVSWNNKDGFHAGVFLGKRPGKG</sequence>
<protein>
    <recommendedName>
        <fullName evidence="3">Bacteriocin</fullName>
    </recommendedName>
</protein>
<dbReference type="EMBL" id="CAMXCH010000003">
    <property type="protein sequence ID" value="CAI3952048.1"/>
    <property type="molecule type" value="Genomic_DNA"/>
</dbReference>